<feature type="region of interest" description="Disordered" evidence="1">
    <location>
        <begin position="61"/>
        <end position="94"/>
    </location>
</feature>
<keyword evidence="2" id="KW-0812">Transmembrane</keyword>
<feature type="transmembrane region" description="Helical" evidence="2">
    <location>
        <begin position="30"/>
        <end position="55"/>
    </location>
</feature>
<evidence type="ECO:0000313" key="4">
    <source>
        <dbReference type="Proteomes" id="UP000886653"/>
    </source>
</evidence>
<evidence type="ECO:0000256" key="2">
    <source>
        <dbReference type="SAM" id="Phobius"/>
    </source>
</evidence>
<keyword evidence="4" id="KW-1185">Reference proteome</keyword>
<accession>A0A9P6TBQ6</accession>
<evidence type="ECO:0000256" key="1">
    <source>
        <dbReference type="SAM" id="MobiDB-lite"/>
    </source>
</evidence>
<sequence length="140" mass="15051">MPSTNNNDISSSSGNGVSSGPLALSNTVKLAILLSAALVVFLVLVGCILLVRTLLKTAKLRRRRRRREGDTNDIELANQRSNNTLEEGLPRYTQTSSIPPAYSVALATEGSGTLEIPIPHPLPPSYEDLDGPFDIVPLED</sequence>
<name>A0A9P6TBQ6_9BASI</name>
<comment type="caution">
    <text evidence="3">The sequence shown here is derived from an EMBL/GenBank/DDBJ whole genome shotgun (WGS) entry which is preliminary data.</text>
</comment>
<gene>
    <name evidence="3" type="ORF">CROQUDRAFT_92670</name>
</gene>
<keyword evidence="2" id="KW-0472">Membrane</keyword>
<keyword evidence="2" id="KW-1133">Transmembrane helix</keyword>
<evidence type="ECO:0000313" key="3">
    <source>
        <dbReference type="EMBL" id="KAG0146526.1"/>
    </source>
</evidence>
<proteinExistence type="predicted"/>
<organism evidence="3 4">
    <name type="scientific">Cronartium quercuum f. sp. fusiforme G11</name>
    <dbReference type="NCBI Taxonomy" id="708437"/>
    <lineage>
        <taxon>Eukaryota</taxon>
        <taxon>Fungi</taxon>
        <taxon>Dikarya</taxon>
        <taxon>Basidiomycota</taxon>
        <taxon>Pucciniomycotina</taxon>
        <taxon>Pucciniomycetes</taxon>
        <taxon>Pucciniales</taxon>
        <taxon>Coleosporiaceae</taxon>
        <taxon>Cronartium</taxon>
    </lineage>
</organism>
<dbReference type="Proteomes" id="UP000886653">
    <property type="component" value="Unassembled WGS sequence"/>
</dbReference>
<reference evidence="3" key="1">
    <citation type="submission" date="2013-11" db="EMBL/GenBank/DDBJ databases">
        <title>Genome sequence of the fusiform rust pathogen reveals effectors for host alternation and coevolution with pine.</title>
        <authorList>
            <consortium name="DOE Joint Genome Institute"/>
            <person name="Smith K."/>
            <person name="Pendleton A."/>
            <person name="Kubisiak T."/>
            <person name="Anderson C."/>
            <person name="Salamov A."/>
            <person name="Aerts A."/>
            <person name="Riley R."/>
            <person name="Clum A."/>
            <person name="Lindquist E."/>
            <person name="Ence D."/>
            <person name="Campbell M."/>
            <person name="Kronenberg Z."/>
            <person name="Feau N."/>
            <person name="Dhillon B."/>
            <person name="Hamelin R."/>
            <person name="Burleigh J."/>
            <person name="Smith J."/>
            <person name="Yandell M."/>
            <person name="Nelson C."/>
            <person name="Grigoriev I."/>
            <person name="Davis J."/>
        </authorList>
    </citation>
    <scope>NUCLEOTIDE SEQUENCE</scope>
    <source>
        <strain evidence="3">G11</strain>
    </source>
</reference>
<dbReference type="AlphaFoldDB" id="A0A9P6TBQ6"/>
<protein>
    <submittedName>
        <fullName evidence="3">Uncharacterized protein</fullName>
    </submittedName>
</protein>
<dbReference type="EMBL" id="MU167260">
    <property type="protein sequence ID" value="KAG0146526.1"/>
    <property type="molecule type" value="Genomic_DNA"/>
</dbReference>